<evidence type="ECO:0000256" key="3">
    <source>
        <dbReference type="ARBA" id="ARBA00023004"/>
    </source>
</evidence>
<evidence type="ECO:0000313" key="5">
    <source>
        <dbReference type="EMBL" id="QBJ88877.1"/>
    </source>
</evidence>
<organism evidence="5 6">
    <name type="scientific">Streptomyces seoulensis</name>
    <dbReference type="NCBI Taxonomy" id="73044"/>
    <lineage>
        <taxon>Bacteria</taxon>
        <taxon>Bacillati</taxon>
        <taxon>Actinomycetota</taxon>
        <taxon>Actinomycetes</taxon>
        <taxon>Kitasatosporales</taxon>
        <taxon>Streptomycetaceae</taxon>
        <taxon>Streptomyces</taxon>
    </lineage>
</organism>
<dbReference type="KEGG" id="sseo:D0Z67_00065"/>
<dbReference type="SUPFAM" id="SSF51197">
    <property type="entry name" value="Clavaminate synthase-like"/>
    <property type="match status" value="1"/>
</dbReference>
<proteinExistence type="predicted"/>
<name>A0A4P6TQF3_STRSO</name>
<sequence length="417" mass="46331">MYRLPPLRRIKAFRSTPSGIERNAMYDFTFEDLVGDEKVFFAEYFDKKPLLRKNAMPGDVRDILSVRKLDELLHMESIRPPYIKVNHNGSGVPEKGYTRSVVVQGVNITDTVVPEKIYELFRAGATVTWCSLNQIVPELRDFTRVISDKMAVRTDVVGFMTPTKKRGYLPHHDPVDLFIVQLEGTKRWKLWDLPAQREGDNASYTDEELGEPAIEVLLEPGDVLYLPYNTPHAAAAEDQVSLHLSIMMRPRMWKDLLRETFEQAASGPEFNQYPHIGALRDAGTEALFRQKIAALAARMDALDSGAELDRLAELGRTMPGSSHGTTFQTIAETDRITPSVLLRRTAAVVEFGANDGGRTQMTVNGHKIAVPTPVAETLAGLEADVPAGDIFPGVDPERATKAAQGLTRLGVLEVAPH</sequence>
<evidence type="ECO:0000259" key="4">
    <source>
        <dbReference type="PROSITE" id="PS51184"/>
    </source>
</evidence>
<dbReference type="InterPro" id="IPR039994">
    <property type="entry name" value="NO66-like"/>
</dbReference>
<dbReference type="GO" id="GO:0046872">
    <property type="term" value="F:metal ion binding"/>
    <property type="evidence" value="ECO:0007669"/>
    <property type="project" value="UniProtKB-KW"/>
</dbReference>
<keyword evidence="3" id="KW-0408">Iron</keyword>
<dbReference type="STRING" id="73044.GCA_000725795_05840"/>
<reference evidence="5 6" key="1">
    <citation type="submission" date="2018-08" db="EMBL/GenBank/DDBJ databases">
        <title>The complete genome sequence of Streptomyces seoulensis, a pioneer strain for nickel superoxide dismutase discovery.</title>
        <authorList>
            <person name="Shin J."/>
            <person name="Lee J.-S."/>
            <person name="Lee E.-J."/>
            <person name="Youn H.-D."/>
        </authorList>
    </citation>
    <scope>NUCLEOTIDE SEQUENCE [LARGE SCALE GENOMIC DNA]</scope>
    <source>
        <strain evidence="5 6">KCTC 9819</strain>
    </source>
</reference>
<gene>
    <name evidence="5" type="ORF">D0Z67_00065</name>
</gene>
<dbReference type="OrthoDB" id="9764016at2"/>
<evidence type="ECO:0000313" key="6">
    <source>
        <dbReference type="Proteomes" id="UP000292547"/>
    </source>
</evidence>
<dbReference type="PANTHER" id="PTHR13096:SF8">
    <property type="entry name" value="RIBOSOMAL OXYGENASE 1"/>
    <property type="match status" value="1"/>
</dbReference>
<dbReference type="EMBL" id="CP032229">
    <property type="protein sequence ID" value="QBJ88877.1"/>
    <property type="molecule type" value="Genomic_DNA"/>
</dbReference>
<dbReference type="Proteomes" id="UP000292547">
    <property type="component" value="Chromosome"/>
</dbReference>
<dbReference type="InterPro" id="IPR003347">
    <property type="entry name" value="JmjC_dom"/>
</dbReference>
<dbReference type="PANTHER" id="PTHR13096">
    <property type="entry name" value="MINA53 MYC INDUCED NUCLEAR ANTIGEN"/>
    <property type="match status" value="1"/>
</dbReference>
<accession>A0A4P6TQF3</accession>
<dbReference type="Pfam" id="PF08007">
    <property type="entry name" value="JmjC_2"/>
    <property type="match status" value="1"/>
</dbReference>
<dbReference type="PROSITE" id="PS51184">
    <property type="entry name" value="JMJC"/>
    <property type="match status" value="1"/>
</dbReference>
<evidence type="ECO:0000256" key="1">
    <source>
        <dbReference type="ARBA" id="ARBA00001954"/>
    </source>
</evidence>
<dbReference type="AlphaFoldDB" id="A0A4P6TQF3"/>
<feature type="domain" description="JmjC" evidence="4">
    <location>
        <begin position="112"/>
        <end position="265"/>
    </location>
</feature>
<keyword evidence="6" id="KW-1185">Reference proteome</keyword>
<protein>
    <recommendedName>
        <fullName evidence="4">JmjC domain-containing protein</fullName>
    </recommendedName>
</protein>
<comment type="cofactor">
    <cofactor evidence="1">
        <name>Fe(2+)</name>
        <dbReference type="ChEBI" id="CHEBI:29033"/>
    </cofactor>
</comment>
<dbReference type="Gene3D" id="2.60.120.650">
    <property type="entry name" value="Cupin"/>
    <property type="match status" value="1"/>
</dbReference>
<keyword evidence="2" id="KW-0479">Metal-binding</keyword>
<evidence type="ECO:0000256" key="2">
    <source>
        <dbReference type="ARBA" id="ARBA00022723"/>
    </source>
</evidence>